<reference evidence="2" key="2">
    <citation type="journal article" date="2021" name="Microbiome">
        <title>Successional dynamics and alternative stable states in a saline activated sludge microbial community over 9 years.</title>
        <authorList>
            <person name="Wang Y."/>
            <person name="Ye J."/>
            <person name="Ju F."/>
            <person name="Liu L."/>
            <person name="Boyd J.A."/>
            <person name="Deng Y."/>
            <person name="Parks D.H."/>
            <person name="Jiang X."/>
            <person name="Yin X."/>
            <person name="Woodcroft B.J."/>
            <person name="Tyson G.W."/>
            <person name="Hugenholtz P."/>
            <person name="Polz M.F."/>
            <person name="Zhang T."/>
        </authorList>
    </citation>
    <scope>NUCLEOTIDE SEQUENCE</scope>
    <source>
        <strain evidence="2">HKST-UBA17</strain>
    </source>
</reference>
<dbReference type="Gene3D" id="3.40.50.150">
    <property type="entry name" value="Vaccinia Virus protein VP39"/>
    <property type="match status" value="1"/>
</dbReference>
<dbReference type="PANTHER" id="PTHR43591">
    <property type="entry name" value="METHYLTRANSFERASE"/>
    <property type="match status" value="1"/>
</dbReference>
<dbReference type="Pfam" id="PF08241">
    <property type="entry name" value="Methyltransf_11"/>
    <property type="match status" value="1"/>
</dbReference>
<dbReference type="Proteomes" id="UP000741282">
    <property type="component" value="Unassembled WGS sequence"/>
</dbReference>
<evidence type="ECO:0000313" key="3">
    <source>
        <dbReference type="Proteomes" id="UP000741282"/>
    </source>
</evidence>
<evidence type="ECO:0000259" key="1">
    <source>
        <dbReference type="Pfam" id="PF08241"/>
    </source>
</evidence>
<dbReference type="EMBL" id="JAGQLN010000001">
    <property type="protein sequence ID" value="MCA9376316.1"/>
    <property type="molecule type" value="Genomic_DNA"/>
</dbReference>
<protein>
    <submittedName>
        <fullName evidence="2">Class I SAM-dependent methyltransferase</fullName>
    </submittedName>
</protein>
<feature type="domain" description="Methyltransferase type 11" evidence="1">
    <location>
        <begin position="34"/>
        <end position="122"/>
    </location>
</feature>
<dbReference type="InterPro" id="IPR013216">
    <property type="entry name" value="Methyltransf_11"/>
</dbReference>
<accession>A0A955I0G1</accession>
<evidence type="ECO:0000313" key="2">
    <source>
        <dbReference type="EMBL" id="MCA9376316.1"/>
    </source>
</evidence>
<keyword evidence="2" id="KW-0489">Methyltransferase</keyword>
<gene>
    <name evidence="2" type="ORF">KC685_00140</name>
</gene>
<dbReference type="AlphaFoldDB" id="A0A955I0G1"/>
<dbReference type="CDD" id="cd02440">
    <property type="entry name" value="AdoMet_MTases"/>
    <property type="match status" value="1"/>
</dbReference>
<reference evidence="2" key="1">
    <citation type="submission" date="2020-04" db="EMBL/GenBank/DDBJ databases">
        <authorList>
            <person name="Zhang T."/>
        </authorList>
    </citation>
    <scope>NUCLEOTIDE SEQUENCE</scope>
    <source>
        <strain evidence="2">HKST-UBA17</strain>
    </source>
</reference>
<keyword evidence="2" id="KW-0808">Transferase</keyword>
<dbReference type="GO" id="GO:0032259">
    <property type="term" value="P:methylation"/>
    <property type="evidence" value="ECO:0007669"/>
    <property type="project" value="UniProtKB-KW"/>
</dbReference>
<dbReference type="GO" id="GO:0008757">
    <property type="term" value="F:S-adenosylmethionine-dependent methyltransferase activity"/>
    <property type="evidence" value="ECO:0007669"/>
    <property type="project" value="InterPro"/>
</dbReference>
<dbReference type="InterPro" id="IPR029063">
    <property type="entry name" value="SAM-dependent_MTases_sf"/>
</dbReference>
<proteinExistence type="predicted"/>
<name>A0A955I0G1_9BACT</name>
<sequence>MVDPLDKNIYAPYQRLVDYAIDALKDLGRDPVLLDAGCGHSTALEEQYKRCGKVIGVDMDRKALNRNVLIDTKVFADMTNVPLPDDSVDIIVSAWVLEHVEKPEIFIKECDRLLRPGGYFIFIAPNVDGWYAVLASEIPYFIHEFFTKLLYKRGEGDTYKAYYRLNSEEDMDRYLVEDHKYTKIKYVYNDDPRYIGFTIFTRPLAWLWQKIVMMKRMEKFRLHVIGLYKKPS</sequence>
<comment type="caution">
    <text evidence="2">The sequence shown here is derived from an EMBL/GenBank/DDBJ whole genome shotgun (WGS) entry which is preliminary data.</text>
</comment>
<organism evidence="2 3">
    <name type="scientific">Candidatus Dojkabacteria bacterium</name>
    <dbReference type="NCBI Taxonomy" id="2099670"/>
    <lineage>
        <taxon>Bacteria</taxon>
        <taxon>Candidatus Dojkabacteria</taxon>
    </lineage>
</organism>
<dbReference type="SUPFAM" id="SSF53335">
    <property type="entry name" value="S-adenosyl-L-methionine-dependent methyltransferases"/>
    <property type="match status" value="1"/>
</dbReference>